<keyword evidence="2" id="KW-1003">Cell membrane</keyword>
<name>E8MXG3_ANATU</name>
<gene>
    <name evidence="9" type="ordered locus">ANT_20180</name>
</gene>
<dbReference type="OrthoDB" id="9821820at2"/>
<proteinExistence type="predicted"/>
<dbReference type="HOGENOM" id="CLU_514513_0_0_0"/>
<dbReference type="GO" id="GO:0016763">
    <property type="term" value="F:pentosyltransferase activity"/>
    <property type="evidence" value="ECO:0007669"/>
    <property type="project" value="TreeGrafter"/>
</dbReference>
<evidence type="ECO:0000256" key="6">
    <source>
        <dbReference type="ARBA" id="ARBA00022989"/>
    </source>
</evidence>
<dbReference type="GO" id="GO:0009103">
    <property type="term" value="P:lipopolysaccharide biosynthetic process"/>
    <property type="evidence" value="ECO:0007669"/>
    <property type="project" value="UniProtKB-ARBA"/>
</dbReference>
<dbReference type="PANTHER" id="PTHR33908">
    <property type="entry name" value="MANNOSYLTRANSFERASE YKCB-RELATED"/>
    <property type="match status" value="1"/>
</dbReference>
<dbReference type="InParanoid" id="E8MXG3"/>
<feature type="transmembrane region" description="Helical" evidence="8">
    <location>
        <begin position="92"/>
        <end position="114"/>
    </location>
</feature>
<evidence type="ECO:0000256" key="4">
    <source>
        <dbReference type="ARBA" id="ARBA00022679"/>
    </source>
</evidence>
<evidence type="ECO:0000256" key="2">
    <source>
        <dbReference type="ARBA" id="ARBA00022475"/>
    </source>
</evidence>
<protein>
    <submittedName>
        <fullName evidence="9">Hypothetical membrane protein</fullName>
    </submittedName>
</protein>
<keyword evidence="3" id="KW-0328">Glycosyltransferase</keyword>
<evidence type="ECO:0000256" key="7">
    <source>
        <dbReference type="ARBA" id="ARBA00023136"/>
    </source>
</evidence>
<feature type="transmembrane region" description="Helical" evidence="8">
    <location>
        <begin position="329"/>
        <end position="349"/>
    </location>
</feature>
<feature type="transmembrane region" description="Helical" evidence="8">
    <location>
        <begin position="355"/>
        <end position="374"/>
    </location>
</feature>
<dbReference type="PANTHER" id="PTHR33908:SF11">
    <property type="entry name" value="MEMBRANE PROTEIN"/>
    <property type="match status" value="1"/>
</dbReference>
<dbReference type="GO" id="GO:0005886">
    <property type="term" value="C:plasma membrane"/>
    <property type="evidence" value="ECO:0007669"/>
    <property type="project" value="UniProtKB-SubCell"/>
</dbReference>
<reference evidence="9 10" key="1">
    <citation type="submission" date="2010-12" db="EMBL/GenBank/DDBJ databases">
        <title>Whole genome sequence of Anaerolinea thermophila UNI-1.</title>
        <authorList>
            <person name="Narita-Yamada S."/>
            <person name="Kishi E."/>
            <person name="Watanabe Y."/>
            <person name="Takasaki K."/>
            <person name="Ankai A."/>
            <person name="Oguchi A."/>
            <person name="Fukui S."/>
            <person name="Takahashi M."/>
            <person name="Yashiro I."/>
            <person name="Hosoyama A."/>
            <person name="Sekiguchi Y."/>
            <person name="Hanada S."/>
            <person name="Fujita N."/>
        </authorList>
    </citation>
    <scope>NUCLEOTIDE SEQUENCE [LARGE SCALE GENOMIC DNA]</scope>
    <source>
        <strain evidence="10">DSM 14523 / JCM 11388 / NBRC 100420 / UNI-1</strain>
    </source>
</reference>
<dbReference type="RefSeq" id="WP_013560414.1">
    <property type="nucleotide sequence ID" value="NC_014960.1"/>
</dbReference>
<dbReference type="EMBL" id="AP012029">
    <property type="protein sequence ID" value="BAJ64044.1"/>
    <property type="molecule type" value="Genomic_DNA"/>
</dbReference>
<comment type="subcellular location">
    <subcellularLocation>
        <location evidence="1">Cell membrane</location>
        <topology evidence="1">Multi-pass membrane protein</topology>
    </subcellularLocation>
</comment>
<feature type="transmembrane region" description="Helical" evidence="8">
    <location>
        <begin position="120"/>
        <end position="140"/>
    </location>
</feature>
<evidence type="ECO:0000313" key="10">
    <source>
        <dbReference type="Proteomes" id="UP000008922"/>
    </source>
</evidence>
<sequence length="529" mass="60254">MKFKTLVFLAGCFLIGGFALFLGQMIISVYPAITHDTSVYLNAAYNLALGKGLQIDMTLTTMQESSRHYCDYMPGFPAFLSMFLRLGIPEGVLLKGIILTGILTMVYLGIWLMWEWTHRLFSSLVTGLLLLLFPPLINFMTYALTESLYLPLTLGLFLGLTIYFQKKSPSLKDFLLLFILMAAIPLIRIVGLLLVGIAGSVMLIRSLSQQERKRAMMEMVVVLTSQIPTLLVLTENYLKTGRFYCATNSAGWEIERTTRGYLAQLLLEQFKPDLSLGLGFRRAFSALPSEIVIGLVILGLIVGGIIIWKTRSRIRKGFESWASPSVIPVIFYLAGYVGFLFLFGNSWAMWDFPRYFLPAYPFILLLVVFLVDSFLQSWKHFIPQGLLYLSLVLLVVAYGQMTFRKLPEMITGRGIESAPIKDHPVLTYLQRNLQPSDLLLSTREPTLWYYLRRPVRRVQRIENLSCKDLQKPPPNGRMFFVLFPEGNYKGEPTSPENEAWFHNWISPCGTIIEHQNFNETAVYVVDFPE</sequence>
<keyword evidence="4" id="KW-0808">Transferase</keyword>
<organism evidence="9 10">
    <name type="scientific">Anaerolinea thermophila (strain DSM 14523 / JCM 11388 / NBRC 100420 / UNI-1)</name>
    <dbReference type="NCBI Taxonomy" id="926569"/>
    <lineage>
        <taxon>Bacteria</taxon>
        <taxon>Bacillati</taxon>
        <taxon>Chloroflexota</taxon>
        <taxon>Anaerolineae</taxon>
        <taxon>Anaerolineales</taxon>
        <taxon>Anaerolineaceae</taxon>
        <taxon>Anaerolinea</taxon>
    </lineage>
</organism>
<accession>E8MXG3</accession>
<dbReference type="STRING" id="926569.ANT_20180"/>
<feature type="transmembrane region" description="Helical" evidence="8">
    <location>
        <begin position="147"/>
        <end position="164"/>
    </location>
</feature>
<evidence type="ECO:0000313" key="9">
    <source>
        <dbReference type="EMBL" id="BAJ64044.1"/>
    </source>
</evidence>
<evidence type="ECO:0000256" key="3">
    <source>
        <dbReference type="ARBA" id="ARBA00022676"/>
    </source>
</evidence>
<feature type="transmembrane region" description="Helical" evidence="8">
    <location>
        <begin position="291"/>
        <end position="308"/>
    </location>
</feature>
<dbReference type="KEGG" id="atm:ANT_20180"/>
<dbReference type="Proteomes" id="UP000008922">
    <property type="component" value="Chromosome"/>
</dbReference>
<dbReference type="AlphaFoldDB" id="E8MXG3"/>
<feature type="transmembrane region" description="Helical" evidence="8">
    <location>
        <begin position="176"/>
        <end position="204"/>
    </location>
</feature>
<evidence type="ECO:0000256" key="5">
    <source>
        <dbReference type="ARBA" id="ARBA00022692"/>
    </source>
</evidence>
<keyword evidence="6 8" id="KW-1133">Transmembrane helix</keyword>
<keyword evidence="10" id="KW-1185">Reference proteome</keyword>
<feature type="transmembrane region" description="Helical" evidence="8">
    <location>
        <begin position="6"/>
        <end position="30"/>
    </location>
</feature>
<keyword evidence="5 8" id="KW-0812">Transmembrane</keyword>
<evidence type="ECO:0000256" key="1">
    <source>
        <dbReference type="ARBA" id="ARBA00004651"/>
    </source>
</evidence>
<feature type="transmembrane region" description="Helical" evidence="8">
    <location>
        <begin position="386"/>
        <end position="403"/>
    </location>
</feature>
<keyword evidence="7 8" id="KW-0472">Membrane</keyword>
<evidence type="ECO:0000256" key="8">
    <source>
        <dbReference type="SAM" id="Phobius"/>
    </source>
</evidence>
<dbReference type="InterPro" id="IPR050297">
    <property type="entry name" value="LipidA_mod_glycosyltrf_83"/>
</dbReference>